<proteinExistence type="inferred from homology"/>
<protein>
    <submittedName>
        <fullName evidence="3">Heme-binding protein 2</fullName>
    </submittedName>
</protein>
<dbReference type="FunFam" id="3.20.80.10:FF:000002">
    <property type="entry name" value="Heme-binding protein 2"/>
    <property type="match status" value="1"/>
</dbReference>
<feature type="signal peptide" evidence="2">
    <location>
        <begin position="1"/>
        <end position="21"/>
    </location>
</feature>
<gene>
    <name evidence="3" type="ORF">PoB_001189500</name>
</gene>
<dbReference type="Pfam" id="PF04832">
    <property type="entry name" value="SOUL"/>
    <property type="match status" value="1"/>
</dbReference>
<evidence type="ECO:0000256" key="2">
    <source>
        <dbReference type="SAM" id="SignalP"/>
    </source>
</evidence>
<name>A0AAV3YSI2_9GAST</name>
<dbReference type="InterPro" id="IPR006917">
    <property type="entry name" value="SOUL_heme-bd"/>
</dbReference>
<comment type="similarity">
    <text evidence="1">Belongs to the HEBP family.</text>
</comment>
<comment type="caution">
    <text evidence="3">The sequence shown here is derived from an EMBL/GenBank/DDBJ whole genome shotgun (WGS) entry which is preliminary data.</text>
</comment>
<evidence type="ECO:0000256" key="1">
    <source>
        <dbReference type="ARBA" id="ARBA00009817"/>
    </source>
</evidence>
<dbReference type="SUPFAM" id="SSF55136">
    <property type="entry name" value="Probable bacterial effector-binding domain"/>
    <property type="match status" value="1"/>
</dbReference>
<feature type="chain" id="PRO_5043898647" evidence="2">
    <location>
        <begin position="22"/>
        <end position="201"/>
    </location>
</feature>
<dbReference type="PANTHER" id="PTHR11220:SF1">
    <property type="entry name" value="HEME-BINDING PROTEIN 2"/>
    <property type="match status" value="1"/>
</dbReference>
<dbReference type="PANTHER" id="PTHR11220">
    <property type="entry name" value="HEME-BINDING PROTEIN-RELATED"/>
    <property type="match status" value="1"/>
</dbReference>
<dbReference type="EMBL" id="BLXT01001405">
    <property type="protein sequence ID" value="GFN85389.1"/>
    <property type="molecule type" value="Genomic_DNA"/>
</dbReference>
<accession>A0AAV3YSI2</accession>
<keyword evidence="4" id="KW-1185">Reference proteome</keyword>
<evidence type="ECO:0000313" key="4">
    <source>
        <dbReference type="Proteomes" id="UP000735302"/>
    </source>
</evidence>
<keyword evidence="2" id="KW-0732">Signal</keyword>
<dbReference type="InterPro" id="IPR011256">
    <property type="entry name" value="Reg_factor_effector_dom_sf"/>
</dbReference>
<reference evidence="3 4" key="1">
    <citation type="journal article" date="2021" name="Elife">
        <title>Chloroplast acquisition without the gene transfer in kleptoplastic sea slugs, Plakobranchus ocellatus.</title>
        <authorList>
            <person name="Maeda T."/>
            <person name="Takahashi S."/>
            <person name="Yoshida T."/>
            <person name="Shimamura S."/>
            <person name="Takaki Y."/>
            <person name="Nagai Y."/>
            <person name="Toyoda A."/>
            <person name="Suzuki Y."/>
            <person name="Arimoto A."/>
            <person name="Ishii H."/>
            <person name="Satoh N."/>
            <person name="Nishiyama T."/>
            <person name="Hasebe M."/>
            <person name="Maruyama T."/>
            <person name="Minagawa J."/>
            <person name="Obokata J."/>
            <person name="Shigenobu S."/>
        </authorList>
    </citation>
    <scope>NUCLEOTIDE SEQUENCE [LARGE SCALE GENOMIC DNA]</scope>
</reference>
<dbReference type="Gene3D" id="3.20.80.10">
    <property type="entry name" value="Regulatory factor, effector binding domain"/>
    <property type="match status" value="1"/>
</dbReference>
<sequence length="201" mass="22397">MAGNGVIVLSVLAASLVLVNCQSKPEFCKSYDCPLFTSQSFNGYELRSYGPTTWVGTSRLASSSDSAVNGMFMKLFRYIGGDNAAGQKIKMTVPVLTKVEAVGGGQFRYTMLFYLTDNTPPAPTESGVEIITMPAKDVYVRTFYKWFFMADNNDYMNEADELRLSLDGNGASYAANSYYQTGYTSPWWPLRKHHEVWLDSV</sequence>
<organism evidence="3 4">
    <name type="scientific">Plakobranchus ocellatus</name>
    <dbReference type="NCBI Taxonomy" id="259542"/>
    <lineage>
        <taxon>Eukaryota</taxon>
        <taxon>Metazoa</taxon>
        <taxon>Spiralia</taxon>
        <taxon>Lophotrochozoa</taxon>
        <taxon>Mollusca</taxon>
        <taxon>Gastropoda</taxon>
        <taxon>Heterobranchia</taxon>
        <taxon>Euthyneura</taxon>
        <taxon>Panpulmonata</taxon>
        <taxon>Sacoglossa</taxon>
        <taxon>Placobranchoidea</taxon>
        <taxon>Plakobranchidae</taxon>
        <taxon>Plakobranchus</taxon>
    </lineage>
</organism>
<evidence type="ECO:0000313" key="3">
    <source>
        <dbReference type="EMBL" id="GFN85389.1"/>
    </source>
</evidence>
<dbReference type="Proteomes" id="UP000735302">
    <property type="component" value="Unassembled WGS sequence"/>
</dbReference>
<dbReference type="AlphaFoldDB" id="A0AAV3YSI2"/>